<proteinExistence type="inferred from homology"/>
<protein>
    <submittedName>
        <fullName evidence="9">Glutamate or tyrosine decarboxylase</fullName>
    </submittedName>
</protein>
<sequence length="464" mass="49057">MLSVGDVHPRLAEDLDSLPDLLDATRKAAGEALAGLAERAAAVPPGDVDRAPLPLEGAGARGALEEFSRRWEGGFAGSAGPRYLGFVTGGATPAALAGDWLAATYDQNPASSLDSTAADLERETVGWLAELFGLGAEFSGAFVTGATMSTVTGLAIAREWLGERAGVSVSEDGAAALGPVTVLSGSAHSSVLKALSFLGMGRSSLRKVPVLPGREAVDVGKLAEVLETLDGPAVVVANAGTVNTVDFDDLRAIAALKRRYGFWLHVDAAFGGFAALAPQYAALTAGLEQADSVVVDLHKWLNVPYDSAVQFTRRRDLQLRVFSNNAAYLGEIGETPDFLHLTPENSRRLRALPAWFSLVAYGRDGHREIVERCVTLARDLGARLDGSPRWRLLAPVRLNVVCFAPAVDRDIDALVRAIAEDGTTFLTPTVYDGRPALRAAFSNWRTTAADVERVFAALERVAAG</sequence>
<dbReference type="SUPFAM" id="SSF53383">
    <property type="entry name" value="PLP-dependent transferases"/>
    <property type="match status" value="1"/>
</dbReference>
<keyword evidence="3" id="KW-0210">Decarboxylase</keyword>
<dbReference type="InterPro" id="IPR002129">
    <property type="entry name" value="PyrdxlP-dep_de-COase"/>
</dbReference>
<keyword evidence="6 8" id="KW-0456">Lyase</keyword>
<dbReference type="PANTHER" id="PTHR11999:SF70">
    <property type="entry name" value="MIP05841P"/>
    <property type="match status" value="1"/>
</dbReference>
<evidence type="ECO:0000256" key="1">
    <source>
        <dbReference type="ARBA" id="ARBA00001933"/>
    </source>
</evidence>
<dbReference type="STRING" id="218821.SAMN05421837_10671"/>
<evidence type="ECO:0000256" key="6">
    <source>
        <dbReference type="ARBA" id="ARBA00023239"/>
    </source>
</evidence>
<comment type="cofactor">
    <cofactor evidence="1 7 8">
        <name>pyridoxal 5'-phosphate</name>
        <dbReference type="ChEBI" id="CHEBI:597326"/>
    </cofactor>
</comment>
<evidence type="ECO:0000256" key="7">
    <source>
        <dbReference type="PIRSR" id="PIRSR602129-50"/>
    </source>
</evidence>
<keyword evidence="10" id="KW-1185">Reference proteome</keyword>
<reference evidence="10" key="1">
    <citation type="submission" date="2016-10" db="EMBL/GenBank/DDBJ databases">
        <authorList>
            <person name="Varghese N."/>
            <person name="Submissions S."/>
        </authorList>
    </citation>
    <scope>NUCLEOTIDE SEQUENCE [LARGE SCALE GENOMIC DNA]</scope>
    <source>
        <strain evidence="10">DSM 44654</strain>
    </source>
</reference>
<organism evidence="9 10">
    <name type="scientific">Amycolatopsis pretoriensis</name>
    <dbReference type="NCBI Taxonomy" id="218821"/>
    <lineage>
        <taxon>Bacteria</taxon>
        <taxon>Bacillati</taxon>
        <taxon>Actinomycetota</taxon>
        <taxon>Actinomycetes</taxon>
        <taxon>Pseudonocardiales</taxon>
        <taxon>Pseudonocardiaceae</taxon>
        <taxon>Amycolatopsis</taxon>
    </lineage>
</organism>
<dbReference type="PRINTS" id="PR00800">
    <property type="entry name" value="YHDCRBOXLASE"/>
</dbReference>
<dbReference type="InterPro" id="IPR015421">
    <property type="entry name" value="PyrdxlP-dep_Trfase_major"/>
</dbReference>
<dbReference type="GO" id="GO:0006520">
    <property type="term" value="P:amino acid metabolic process"/>
    <property type="evidence" value="ECO:0007669"/>
    <property type="project" value="InterPro"/>
</dbReference>
<gene>
    <name evidence="9" type="ORF">SAMN05421837_10671</name>
</gene>
<dbReference type="EMBL" id="FNUJ01000006">
    <property type="protein sequence ID" value="SEF32088.1"/>
    <property type="molecule type" value="Genomic_DNA"/>
</dbReference>
<dbReference type="Pfam" id="PF00282">
    <property type="entry name" value="Pyridoxal_deC"/>
    <property type="match status" value="1"/>
</dbReference>
<dbReference type="InterPro" id="IPR010977">
    <property type="entry name" value="Aromatic_deC"/>
</dbReference>
<dbReference type="InterPro" id="IPR015422">
    <property type="entry name" value="PyrdxlP-dep_Trfase_small"/>
</dbReference>
<feature type="modified residue" description="N6-(pyridoxal phosphate)lysine" evidence="7">
    <location>
        <position position="299"/>
    </location>
</feature>
<comment type="similarity">
    <text evidence="2 8">Belongs to the group II decarboxylase family.</text>
</comment>
<evidence type="ECO:0000256" key="2">
    <source>
        <dbReference type="ARBA" id="ARBA00009533"/>
    </source>
</evidence>
<evidence type="ECO:0000256" key="3">
    <source>
        <dbReference type="ARBA" id="ARBA00022793"/>
    </source>
</evidence>
<dbReference type="GO" id="GO:0019752">
    <property type="term" value="P:carboxylic acid metabolic process"/>
    <property type="evidence" value="ECO:0007669"/>
    <property type="project" value="InterPro"/>
</dbReference>
<keyword evidence="5" id="KW-0045">Antibiotic biosynthesis</keyword>
<name>A0A1H5R3F9_9PSEU</name>
<evidence type="ECO:0000256" key="8">
    <source>
        <dbReference type="RuleBase" id="RU000382"/>
    </source>
</evidence>
<dbReference type="GO" id="GO:0030170">
    <property type="term" value="F:pyridoxal phosphate binding"/>
    <property type="evidence" value="ECO:0007669"/>
    <property type="project" value="InterPro"/>
</dbReference>
<keyword evidence="4 7" id="KW-0663">Pyridoxal phosphate</keyword>
<dbReference type="Gene3D" id="3.90.1150.10">
    <property type="entry name" value="Aspartate Aminotransferase, domain 1"/>
    <property type="match status" value="1"/>
</dbReference>
<dbReference type="GO" id="GO:0004058">
    <property type="term" value="F:aromatic-L-amino-acid decarboxylase activity"/>
    <property type="evidence" value="ECO:0007669"/>
    <property type="project" value="UniProtKB-ARBA"/>
</dbReference>
<dbReference type="AlphaFoldDB" id="A0A1H5R3F9"/>
<dbReference type="Gene3D" id="3.40.640.10">
    <property type="entry name" value="Type I PLP-dependent aspartate aminotransferase-like (Major domain)"/>
    <property type="match status" value="1"/>
</dbReference>
<dbReference type="Proteomes" id="UP000198878">
    <property type="component" value="Unassembled WGS sequence"/>
</dbReference>
<dbReference type="PANTHER" id="PTHR11999">
    <property type="entry name" value="GROUP II PYRIDOXAL-5-PHOSPHATE DECARBOXYLASE"/>
    <property type="match status" value="1"/>
</dbReference>
<dbReference type="GO" id="GO:0017000">
    <property type="term" value="P:antibiotic biosynthetic process"/>
    <property type="evidence" value="ECO:0007669"/>
    <property type="project" value="UniProtKB-KW"/>
</dbReference>
<evidence type="ECO:0000313" key="10">
    <source>
        <dbReference type="Proteomes" id="UP000198878"/>
    </source>
</evidence>
<accession>A0A1H5R3F9</accession>
<dbReference type="InterPro" id="IPR015424">
    <property type="entry name" value="PyrdxlP-dep_Trfase"/>
</dbReference>
<evidence type="ECO:0000256" key="5">
    <source>
        <dbReference type="ARBA" id="ARBA00023194"/>
    </source>
</evidence>
<evidence type="ECO:0000313" key="9">
    <source>
        <dbReference type="EMBL" id="SEF32088.1"/>
    </source>
</evidence>
<evidence type="ECO:0000256" key="4">
    <source>
        <dbReference type="ARBA" id="ARBA00022898"/>
    </source>
</evidence>